<dbReference type="GO" id="GO:0004930">
    <property type="term" value="F:G protein-coupled receptor activity"/>
    <property type="evidence" value="ECO:0007669"/>
    <property type="project" value="InterPro"/>
</dbReference>
<reference evidence="7" key="1">
    <citation type="submission" date="2021-02" db="EMBL/GenBank/DDBJ databases">
        <authorList>
            <person name="Nowell W R."/>
        </authorList>
    </citation>
    <scope>NUCLEOTIDE SEQUENCE</scope>
</reference>
<feature type="transmembrane region" description="Helical" evidence="5">
    <location>
        <begin position="259"/>
        <end position="283"/>
    </location>
</feature>
<evidence type="ECO:0000313" key="8">
    <source>
        <dbReference type="Proteomes" id="UP000663891"/>
    </source>
</evidence>
<name>A0A814WAR8_9BILA</name>
<dbReference type="PROSITE" id="PS50262">
    <property type="entry name" value="G_PROTEIN_RECEP_F1_2"/>
    <property type="match status" value="1"/>
</dbReference>
<keyword evidence="2 5" id="KW-0812">Transmembrane</keyword>
<evidence type="ECO:0000256" key="3">
    <source>
        <dbReference type="ARBA" id="ARBA00022989"/>
    </source>
</evidence>
<evidence type="ECO:0000313" key="7">
    <source>
        <dbReference type="EMBL" id="CAF1198826.1"/>
    </source>
</evidence>
<dbReference type="AlphaFoldDB" id="A0A814WAR8"/>
<keyword evidence="4 5" id="KW-0472">Membrane</keyword>
<keyword evidence="3 5" id="KW-1133">Transmembrane helix</keyword>
<feature type="transmembrane region" description="Helical" evidence="5">
    <location>
        <begin position="136"/>
        <end position="155"/>
    </location>
</feature>
<feature type="transmembrane region" description="Helical" evidence="5">
    <location>
        <begin position="51"/>
        <end position="76"/>
    </location>
</feature>
<organism evidence="7 8">
    <name type="scientific">Adineta steineri</name>
    <dbReference type="NCBI Taxonomy" id="433720"/>
    <lineage>
        <taxon>Eukaryota</taxon>
        <taxon>Metazoa</taxon>
        <taxon>Spiralia</taxon>
        <taxon>Gnathifera</taxon>
        <taxon>Rotifera</taxon>
        <taxon>Eurotatoria</taxon>
        <taxon>Bdelloidea</taxon>
        <taxon>Adinetida</taxon>
        <taxon>Adinetidae</taxon>
        <taxon>Adineta</taxon>
    </lineage>
</organism>
<feature type="transmembrane region" description="Helical" evidence="5">
    <location>
        <begin position="22"/>
        <end position="44"/>
    </location>
</feature>
<evidence type="ECO:0000256" key="5">
    <source>
        <dbReference type="SAM" id="Phobius"/>
    </source>
</evidence>
<dbReference type="EMBL" id="CAJNON010000328">
    <property type="protein sequence ID" value="CAF1198826.1"/>
    <property type="molecule type" value="Genomic_DNA"/>
</dbReference>
<comment type="subcellular location">
    <subcellularLocation>
        <location evidence="1">Membrane</location>
    </subcellularLocation>
</comment>
<dbReference type="Gene3D" id="1.20.1070.10">
    <property type="entry name" value="Rhodopsin 7-helix transmembrane proteins"/>
    <property type="match status" value="1"/>
</dbReference>
<dbReference type="Pfam" id="PF00001">
    <property type="entry name" value="7tm_1"/>
    <property type="match status" value="1"/>
</dbReference>
<comment type="caution">
    <text evidence="7">The sequence shown here is derived from an EMBL/GenBank/DDBJ whole genome shotgun (WGS) entry which is preliminary data.</text>
</comment>
<protein>
    <recommendedName>
        <fullName evidence="6">G-protein coupled receptors family 1 profile domain-containing protein</fullName>
    </recommendedName>
</protein>
<feature type="transmembrane region" description="Helical" evidence="5">
    <location>
        <begin position="175"/>
        <end position="198"/>
    </location>
</feature>
<dbReference type="InterPro" id="IPR017452">
    <property type="entry name" value="GPCR_Rhodpsn_7TM"/>
</dbReference>
<dbReference type="GO" id="GO:0016020">
    <property type="term" value="C:membrane"/>
    <property type="evidence" value="ECO:0007669"/>
    <property type="project" value="UniProtKB-SubCell"/>
</dbReference>
<dbReference type="InterPro" id="IPR000276">
    <property type="entry name" value="GPCR_Rhodpsn"/>
</dbReference>
<sequence length="306" mass="36496">MFLFSIIKLIPSIESWFIPFDILMILFSIMVILFSIVLLFIIILDKRCHTISLILVANSYVCLLFSACALFSMSIFTLENDLKQIEYQDSFCIFRAYWSYAISAALNDSFLIQALYRYVTVFYSTRLFWQSIRFQLLIICLTWLISFIYPIVFIFDNEILYNIDNQICQLPIRPSFSIFYTSFCIYIIPITIIMLIYFKLFRFVHRINSHVTSVNILFRARRELKMVEHIIILITILLITGFPYEFFILLSFFTTPPKYHFRIAFIFIDVSIILITITLFYFTDLLKVSLRKRIKRRPRRIVPAII</sequence>
<feature type="domain" description="G-protein coupled receptors family 1 profile" evidence="6">
    <location>
        <begin position="34"/>
        <end position="286"/>
    </location>
</feature>
<dbReference type="Proteomes" id="UP000663891">
    <property type="component" value="Unassembled WGS sequence"/>
</dbReference>
<proteinExistence type="predicted"/>
<feature type="transmembrane region" description="Helical" evidence="5">
    <location>
        <begin position="96"/>
        <end position="116"/>
    </location>
</feature>
<evidence type="ECO:0000256" key="4">
    <source>
        <dbReference type="ARBA" id="ARBA00023136"/>
    </source>
</evidence>
<evidence type="ECO:0000256" key="1">
    <source>
        <dbReference type="ARBA" id="ARBA00004370"/>
    </source>
</evidence>
<evidence type="ECO:0000256" key="2">
    <source>
        <dbReference type="ARBA" id="ARBA00022692"/>
    </source>
</evidence>
<gene>
    <name evidence="7" type="ORF">VCS650_LOCUS25499</name>
</gene>
<dbReference type="SUPFAM" id="SSF81321">
    <property type="entry name" value="Family A G protein-coupled receptor-like"/>
    <property type="match status" value="1"/>
</dbReference>
<feature type="transmembrane region" description="Helical" evidence="5">
    <location>
        <begin position="230"/>
        <end position="253"/>
    </location>
</feature>
<accession>A0A814WAR8</accession>
<evidence type="ECO:0000259" key="6">
    <source>
        <dbReference type="PROSITE" id="PS50262"/>
    </source>
</evidence>